<protein>
    <submittedName>
        <fullName evidence="3">Trihelix protein</fullName>
    </submittedName>
</protein>
<dbReference type="CDD" id="cd00167">
    <property type="entry name" value="SANT"/>
    <property type="match status" value="1"/>
</dbReference>
<evidence type="ECO:0000259" key="2">
    <source>
        <dbReference type="PROSITE" id="PS50090"/>
    </source>
</evidence>
<proteinExistence type="predicted"/>
<dbReference type="PROSITE" id="PS50090">
    <property type="entry name" value="MYB_LIKE"/>
    <property type="match status" value="1"/>
</dbReference>
<dbReference type="EMBL" id="PKPP01000111">
    <property type="protein sequence ID" value="PWA97641.1"/>
    <property type="molecule type" value="Genomic_DNA"/>
</dbReference>
<evidence type="ECO:0000313" key="4">
    <source>
        <dbReference type="Proteomes" id="UP000245207"/>
    </source>
</evidence>
<feature type="compositionally biased region" description="Low complexity" evidence="1">
    <location>
        <begin position="112"/>
        <end position="126"/>
    </location>
</feature>
<dbReference type="InterPro" id="IPR001005">
    <property type="entry name" value="SANT/Myb"/>
</dbReference>
<feature type="domain" description="Myb-like" evidence="2">
    <location>
        <begin position="19"/>
        <end position="79"/>
    </location>
</feature>
<dbReference type="PANTHER" id="PTHR31307:SF55">
    <property type="entry name" value="MADF DOMAIN, MYB-LIKE DOMAIN PROTEIN-RELATED"/>
    <property type="match status" value="1"/>
</dbReference>
<dbReference type="SMART" id="SM00595">
    <property type="entry name" value="MADF"/>
    <property type="match status" value="1"/>
</dbReference>
<dbReference type="InterPro" id="IPR044822">
    <property type="entry name" value="Myb_DNA-bind_4"/>
</dbReference>
<reference evidence="3 4" key="1">
    <citation type="journal article" date="2018" name="Mol. Plant">
        <title>The genome of Artemisia annua provides insight into the evolution of Asteraceae family and artemisinin biosynthesis.</title>
        <authorList>
            <person name="Shen Q."/>
            <person name="Zhang L."/>
            <person name="Liao Z."/>
            <person name="Wang S."/>
            <person name="Yan T."/>
            <person name="Shi P."/>
            <person name="Liu M."/>
            <person name="Fu X."/>
            <person name="Pan Q."/>
            <person name="Wang Y."/>
            <person name="Lv Z."/>
            <person name="Lu X."/>
            <person name="Zhang F."/>
            <person name="Jiang W."/>
            <person name="Ma Y."/>
            <person name="Chen M."/>
            <person name="Hao X."/>
            <person name="Li L."/>
            <person name="Tang Y."/>
            <person name="Lv G."/>
            <person name="Zhou Y."/>
            <person name="Sun X."/>
            <person name="Brodelius P.E."/>
            <person name="Rose J.K.C."/>
            <person name="Tang K."/>
        </authorList>
    </citation>
    <scope>NUCLEOTIDE SEQUENCE [LARGE SCALE GENOMIC DNA]</scope>
    <source>
        <strain evidence="4">cv. Huhao1</strain>
        <tissue evidence="3">Leaf</tissue>
    </source>
</reference>
<dbReference type="OrthoDB" id="1901794at2759"/>
<dbReference type="PANTHER" id="PTHR31307">
    <property type="entry name" value="TRIHELIX TRANSCRIPTION FACTOR ASIL2"/>
    <property type="match status" value="1"/>
</dbReference>
<accession>A0A2U1QHY9</accession>
<feature type="region of interest" description="Disordered" evidence="1">
    <location>
        <begin position="112"/>
        <end position="138"/>
    </location>
</feature>
<name>A0A2U1QHY9_ARTAN</name>
<dbReference type="Proteomes" id="UP000245207">
    <property type="component" value="Unassembled WGS sequence"/>
</dbReference>
<sequence>MSTTVATVKPTRKFPPPCWTRDEALVLIEAYRERWYALHRAFLRNPDWDAVAEKVTTACPDVTPPKTSAQCRHKMEKLRQRHRAEKQRAATFPGGRFFSSWFYFEAMETLENGPGSEPGSGPNDPNTNLGQPGLNPGRGIRFKPSGVATVKPTRKFPPPCWTRDEALVLIEAYRERWYALHRAFLRNPDWDAVAEKPSGVGNNLVTLAANNAYVNNWGNQEDGDDDGNYVIDGANPYKNSGYVGGIRAKPVIPVAARKVRKVDEEGEMWVKMPRDTNSYQGNTVNESYNPGLKQGMKRGETGIDEVVASIKMLGDGFMKMEKMKIDMAREIERMRMDSEMKRNQLILESQKQIVDAFVKGLIETRKRPRGETGADS</sequence>
<keyword evidence="4" id="KW-1185">Reference proteome</keyword>
<evidence type="ECO:0000256" key="1">
    <source>
        <dbReference type="SAM" id="MobiDB-lite"/>
    </source>
</evidence>
<dbReference type="STRING" id="35608.A0A2U1QHY9"/>
<dbReference type="Pfam" id="PF13837">
    <property type="entry name" value="Myb_DNA-bind_4"/>
    <property type="match status" value="1"/>
</dbReference>
<gene>
    <name evidence="3" type="ORF">CTI12_AA027200</name>
</gene>
<organism evidence="3 4">
    <name type="scientific">Artemisia annua</name>
    <name type="common">Sweet wormwood</name>
    <dbReference type="NCBI Taxonomy" id="35608"/>
    <lineage>
        <taxon>Eukaryota</taxon>
        <taxon>Viridiplantae</taxon>
        <taxon>Streptophyta</taxon>
        <taxon>Embryophyta</taxon>
        <taxon>Tracheophyta</taxon>
        <taxon>Spermatophyta</taxon>
        <taxon>Magnoliopsida</taxon>
        <taxon>eudicotyledons</taxon>
        <taxon>Gunneridae</taxon>
        <taxon>Pentapetalae</taxon>
        <taxon>asterids</taxon>
        <taxon>campanulids</taxon>
        <taxon>Asterales</taxon>
        <taxon>Asteraceae</taxon>
        <taxon>Asteroideae</taxon>
        <taxon>Anthemideae</taxon>
        <taxon>Artemisiinae</taxon>
        <taxon>Artemisia</taxon>
    </lineage>
</organism>
<dbReference type="InterPro" id="IPR044823">
    <property type="entry name" value="ASIL1/2-like"/>
</dbReference>
<evidence type="ECO:0000313" key="3">
    <source>
        <dbReference type="EMBL" id="PWA97641.1"/>
    </source>
</evidence>
<dbReference type="AlphaFoldDB" id="A0A2U1QHY9"/>
<dbReference type="Gene3D" id="1.10.10.60">
    <property type="entry name" value="Homeodomain-like"/>
    <property type="match status" value="1"/>
</dbReference>
<comment type="caution">
    <text evidence="3">The sequence shown here is derived from an EMBL/GenBank/DDBJ whole genome shotgun (WGS) entry which is preliminary data.</text>
</comment>